<sequence length="74" mass="8158">MKKLVKIEAKKILATANIKGGSIGLQSSFSNDTGIVTGGVDPTCNKSTGYVVADNWRDYIDLYQKYTHTHTRTH</sequence>
<comment type="caution">
    <text evidence="1">The sequence shown here is derived from an EMBL/GenBank/DDBJ whole genome shotgun (WGS) entry which is preliminary data.</text>
</comment>
<protein>
    <submittedName>
        <fullName evidence="1">Uncharacterized protein</fullName>
    </submittedName>
</protein>
<gene>
    <name evidence="1" type="ORF">HX018_17720</name>
</gene>
<reference evidence="1" key="1">
    <citation type="submission" date="2020-06" db="EMBL/GenBank/DDBJ databases">
        <authorList>
            <person name="Dong N."/>
        </authorList>
    </citation>
    <scope>NUCLEOTIDE SEQUENCE</scope>
    <source>
        <strain evidence="1">R1692</strain>
    </source>
</reference>
<dbReference type="RefSeq" id="WP_286652246.1">
    <property type="nucleotide sequence ID" value="NZ_JACAGK010000069.1"/>
</dbReference>
<name>A0ABT7NS50_9SPHI</name>
<keyword evidence="2" id="KW-1185">Reference proteome</keyword>
<proteinExistence type="predicted"/>
<dbReference type="Proteomes" id="UP001170954">
    <property type="component" value="Unassembled WGS sequence"/>
</dbReference>
<dbReference type="EMBL" id="JACAGK010000069">
    <property type="protein sequence ID" value="MDM1050080.1"/>
    <property type="molecule type" value="Genomic_DNA"/>
</dbReference>
<organism evidence="1 2">
    <name type="scientific">Sphingobacterium hotanense</name>
    <dbReference type="NCBI Taxonomy" id="649196"/>
    <lineage>
        <taxon>Bacteria</taxon>
        <taxon>Pseudomonadati</taxon>
        <taxon>Bacteroidota</taxon>
        <taxon>Sphingobacteriia</taxon>
        <taxon>Sphingobacteriales</taxon>
        <taxon>Sphingobacteriaceae</taxon>
        <taxon>Sphingobacterium</taxon>
    </lineage>
</organism>
<reference evidence="1" key="2">
    <citation type="journal article" date="2022" name="Sci. Total Environ.">
        <title>Prevalence, transmission, and molecular epidemiology of tet(X)-positive bacteria among humans, animals, and environmental niches in China: An epidemiological, and genomic-based study.</title>
        <authorList>
            <person name="Dong N."/>
            <person name="Zeng Y."/>
            <person name="Cai C."/>
            <person name="Sun C."/>
            <person name="Lu J."/>
            <person name="Liu C."/>
            <person name="Zhou H."/>
            <person name="Sun Q."/>
            <person name="Shu L."/>
            <person name="Wang H."/>
            <person name="Wang Y."/>
            <person name="Wang S."/>
            <person name="Wu C."/>
            <person name="Chan E.W."/>
            <person name="Chen G."/>
            <person name="Shen Z."/>
            <person name="Chen S."/>
            <person name="Zhang R."/>
        </authorList>
    </citation>
    <scope>NUCLEOTIDE SEQUENCE</scope>
    <source>
        <strain evidence="1">R1692</strain>
    </source>
</reference>
<accession>A0ABT7NS50</accession>
<evidence type="ECO:0000313" key="1">
    <source>
        <dbReference type="EMBL" id="MDM1050080.1"/>
    </source>
</evidence>
<evidence type="ECO:0000313" key="2">
    <source>
        <dbReference type="Proteomes" id="UP001170954"/>
    </source>
</evidence>